<feature type="region of interest" description="Disordered" evidence="1">
    <location>
        <begin position="168"/>
        <end position="256"/>
    </location>
</feature>
<comment type="caution">
    <text evidence="3">The sequence shown here is derived from an EMBL/GenBank/DDBJ whole genome shotgun (WGS) entry which is preliminary data.</text>
</comment>
<feature type="compositionally biased region" description="Basic and acidic residues" evidence="1">
    <location>
        <begin position="168"/>
        <end position="183"/>
    </location>
</feature>
<keyword evidence="4" id="KW-1185">Reference proteome</keyword>
<dbReference type="InterPro" id="IPR036779">
    <property type="entry name" value="LysM_dom_sf"/>
</dbReference>
<gene>
    <name evidence="3" type="ORF">FC40_GL000170</name>
</gene>
<dbReference type="SUPFAM" id="SSF54106">
    <property type="entry name" value="LysM domain"/>
    <property type="match status" value="1"/>
</dbReference>
<name>A0A0R1WNN8_9LACO</name>
<dbReference type="Proteomes" id="UP000051054">
    <property type="component" value="Unassembled WGS sequence"/>
</dbReference>
<feature type="compositionally biased region" description="Low complexity" evidence="1">
    <location>
        <begin position="208"/>
        <end position="237"/>
    </location>
</feature>
<protein>
    <recommendedName>
        <fullName evidence="2">LysM domain-containing protein</fullName>
    </recommendedName>
</protein>
<dbReference type="eggNOG" id="COG1388">
    <property type="taxonomic scope" value="Bacteria"/>
</dbReference>
<feature type="domain" description="LysM" evidence="2">
    <location>
        <begin position="72"/>
        <end position="116"/>
    </location>
</feature>
<feature type="region of interest" description="Disordered" evidence="1">
    <location>
        <begin position="285"/>
        <end position="305"/>
    </location>
</feature>
<sequence length="394" mass="43041">MNKKRILSATMMGLVTLAPFAVKTTSVIADGLQDNQTNAERADITNWVANSTEQIQSNMQEQNIDVNNLNGTVYFVRWGDTLSGISAATGIAINKLAYDNHIENIDLIYAGQRLVLNKDGQVPTDYHYRGTGKTCAYSPIIINNYDFSDHSVNKQVINLNVSPVKEKVTEEAKEDKDQFKPNADDVDNAGLDGDAVRKAKQGLEKAQSDQSSATSTVSSSTTGASSEAKSSTSNKEASSSDKEAKSEELSEEDFKTAVEDAINDKLDTDSINFIDDKVETEKLDEDKAEDVFDTDETSKTTGKMTEETAEKLADEIVSALKDSDKYEDVINAKKVELSLTPNDDAFDYNVSFEASDKESSEASSKDDVDSTSEDTASEESNAVDTNDESEDEDY</sequence>
<dbReference type="Pfam" id="PF01476">
    <property type="entry name" value="LysM"/>
    <property type="match status" value="1"/>
</dbReference>
<dbReference type="OrthoDB" id="9798935at2"/>
<dbReference type="CDD" id="cd00118">
    <property type="entry name" value="LysM"/>
    <property type="match status" value="1"/>
</dbReference>
<organism evidence="3 4">
    <name type="scientific">Ligilactobacillus hayakitensis DSM 18933 = JCM 14209</name>
    <dbReference type="NCBI Taxonomy" id="1423755"/>
    <lineage>
        <taxon>Bacteria</taxon>
        <taxon>Bacillati</taxon>
        <taxon>Bacillota</taxon>
        <taxon>Bacilli</taxon>
        <taxon>Lactobacillales</taxon>
        <taxon>Lactobacillaceae</taxon>
        <taxon>Ligilactobacillus</taxon>
    </lineage>
</organism>
<dbReference type="SMART" id="SM00257">
    <property type="entry name" value="LysM"/>
    <property type="match status" value="1"/>
</dbReference>
<reference evidence="3 4" key="1">
    <citation type="journal article" date="2015" name="Genome Announc.">
        <title>Expanding the biotechnology potential of lactobacilli through comparative genomics of 213 strains and associated genera.</title>
        <authorList>
            <person name="Sun Z."/>
            <person name="Harris H.M."/>
            <person name="McCann A."/>
            <person name="Guo C."/>
            <person name="Argimon S."/>
            <person name="Zhang W."/>
            <person name="Yang X."/>
            <person name="Jeffery I.B."/>
            <person name="Cooney J.C."/>
            <person name="Kagawa T.F."/>
            <person name="Liu W."/>
            <person name="Song Y."/>
            <person name="Salvetti E."/>
            <person name="Wrobel A."/>
            <person name="Rasinkangas P."/>
            <person name="Parkhill J."/>
            <person name="Rea M.C."/>
            <person name="O'Sullivan O."/>
            <person name="Ritari J."/>
            <person name="Douillard F.P."/>
            <person name="Paul Ross R."/>
            <person name="Yang R."/>
            <person name="Briner A.E."/>
            <person name="Felis G.E."/>
            <person name="de Vos W.M."/>
            <person name="Barrangou R."/>
            <person name="Klaenhammer T.R."/>
            <person name="Caufield P.W."/>
            <person name="Cui Y."/>
            <person name="Zhang H."/>
            <person name="O'Toole P.W."/>
        </authorList>
    </citation>
    <scope>NUCLEOTIDE SEQUENCE [LARGE SCALE GENOMIC DNA]</scope>
    <source>
        <strain evidence="3 4">DSM 18933</strain>
    </source>
</reference>
<feature type="compositionally biased region" description="Basic and acidic residues" evidence="1">
    <location>
        <begin position="238"/>
        <end position="256"/>
    </location>
</feature>
<feature type="compositionally biased region" description="Acidic residues" evidence="1">
    <location>
        <begin position="286"/>
        <end position="295"/>
    </location>
</feature>
<feature type="compositionally biased region" description="Acidic residues" evidence="1">
    <location>
        <begin position="385"/>
        <end position="394"/>
    </location>
</feature>
<dbReference type="PROSITE" id="PS51782">
    <property type="entry name" value="LYSM"/>
    <property type="match status" value="1"/>
</dbReference>
<dbReference type="RefSeq" id="WP_025022680.1">
    <property type="nucleotide sequence ID" value="NZ_AZGD01000052.1"/>
</dbReference>
<feature type="compositionally biased region" description="Basic and acidic residues" evidence="1">
    <location>
        <begin position="194"/>
        <end position="207"/>
    </location>
</feature>
<dbReference type="STRING" id="1423755.FC40_GL000170"/>
<dbReference type="EMBL" id="AZGD01000052">
    <property type="protein sequence ID" value="KRM19359.1"/>
    <property type="molecule type" value="Genomic_DNA"/>
</dbReference>
<feature type="region of interest" description="Disordered" evidence="1">
    <location>
        <begin position="343"/>
        <end position="394"/>
    </location>
</feature>
<proteinExistence type="predicted"/>
<evidence type="ECO:0000259" key="2">
    <source>
        <dbReference type="PROSITE" id="PS51782"/>
    </source>
</evidence>
<evidence type="ECO:0000313" key="4">
    <source>
        <dbReference type="Proteomes" id="UP000051054"/>
    </source>
</evidence>
<accession>A0A0R1WNN8</accession>
<feature type="compositionally biased region" description="Basic and acidic residues" evidence="1">
    <location>
        <begin position="354"/>
        <end position="368"/>
    </location>
</feature>
<evidence type="ECO:0000313" key="3">
    <source>
        <dbReference type="EMBL" id="KRM19359.1"/>
    </source>
</evidence>
<dbReference type="AlphaFoldDB" id="A0A0R1WNN8"/>
<dbReference type="Gene3D" id="3.10.350.10">
    <property type="entry name" value="LysM domain"/>
    <property type="match status" value="1"/>
</dbReference>
<dbReference type="PATRIC" id="fig|1423755.3.peg.183"/>
<evidence type="ECO:0000256" key="1">
    <source>
        <dbReference type="SAM" id="MobiDB-lite"/>
    </source>
</evidence>
<dbReference type="InterPro" id="IPR018392">
    <property type="entry name" value="LysM"/>
</dbReference>